<dbReference type="InterPro" id="IPR000847">
    <property type="entry name" value="LysR_HTH_N"/>
</dbReference>
<evidence type="ECO:0000256" key="4">
    <source>
        <dbReference type="ARBA" id="ARBA00023163"/>
    </source>
</evidence>
<dbReference type="InterPro" id="IPR036388">
    <property type="entry name" value="WH-like_DNA-bd_sf"/>
</dbReference>
<dbReference type="PANTHER" id="PTHR30537:SF26">
    <property type="entry name" value="GLYCINE CLEAVAGE SYSTEM TRANSCRIPTIONAL ACTIVATOR"/>
    <property type="match status" value="1"/>
</dbReference>
<evidence type="ECO:0000313" key="7">
    <source>
        <dbReference type="Proteomes" id="UP000198893"/>
    </source>
</evidence>
<dbReference type="FunFam" id="1.10.10.10:FF:000001">
    <property type="entry name" value="LysR family transcriptional regulator"/>
    <property type="match status" value="1"/>
</dbReference>
<dbReference type="InterPro" id="IPR036390">
    <property type="entry name" value="WH_DNA-bd_sf"/>
</dbReference>
<dbReference type="GO" id="GO:0003700">
    <property type="term" value="F:DNA-binding transcription factor activity"/>
    <property type="evidence" value="ECO:0007669"/>
    <property type="project" value="InterPro"/>
</dbReference>
<keyword evidence="2" id="KW-0805">Transcription regulation</keyword>
<evidence type="ECO:0000256" key="3">
    <source>
        <dbReference type="ARBA" id="ARBA00023125"/>
    </source>
</evidence>
<reference evidence="6 7" key="1">
    <citation type="submission" date="2016-10" db="EMBL/GenBank/DDBJ databases">
        <authorList>
            <person name="de Groot N.N."/>
        </authorList>
    </citation>
    <scope>NUCLEOTIDE SEQUENCE [LARGE SCALE GENOMIC DNA]</scope>
    <source>
        <strain evidence="6 7">DSM 27842</strain>
    </source>
</reference>
<dbReference type="SUPFAM" id="SSF53850">
    <property type="entry name" value="Periplasmic binding protein-like II"/>
    <property type="match status" value="1"/>
</dbReference>
<accession>A0A1H8V776</accession>
<evidence type="ECO:0000313" key="6">
    <source>
        <dbReference type="EMBL" id="SEP10648.1"/>
    </source>
</evidence>
<dbReference type="RefSeq" id="WP_093120004.1">
    <property type="nucleotide sequence ID" value="NZ_FODS01000025.1"/>
</dbReference>
<evidence type="ECO:0000256" key="1">
    <source>
        <dbReference type="ARBA" id="ARBA00009437"/>
    </source>
</evidence>
<dbReference type="Gene3D" id="3.40.190.10">
    <property type="entry name" value="Periplasmic binding protein-like II"/>
    <property type="match status" value="2"/>
</dbReference>
<dbReference type="Gene3D" id="1.10.10.10">
    <property type="entry name" value="Winged helix-like DNA-binding domain superfamily/Winged helix DNA-binding domain"/>
    <property type="match status" value="1"/>
</dbReference>
<evidence type="ECO:0000259" key="5">
    <source>
        <dbReference type="PROSITE" id="PS50931"/>
    </source>
</evidence>
<dbReference type="PROSITE" id="PS50931">
    <property type="entry name" value="HTH_LYSR"/>
    <property type="match status" value="1"/>
</dbReference>
<dbReference type="GO" id="GO:0043565">
    <property type="term" value="F:sequence-specific DNA binding"/>
    <property type="evidence" value="ECO:0007669"/>
    <property type="project" value="TreeGrafter"/>
</dbReference>
<keyword evidence="4" id="KW-0804">Transcription</keyword>
<dbReference type="EMBL" id="FODS01000025">
    <property type="protein sequence ID" value="SEP10648.1"/>
    <property type="molecule type" value="Genomic_DNA"/>
</dbReference>
<comment type="similarity">
    <text evidence="1">Belongs to the LysR transcriptional regulatory family.</text>
</comment>
<dbReference type="AlphaFoldDB" id="A0A1H8V776"/>
<keyword evidence="3" id="KW-0238">DNA-binding</keyword>
<dbReference type="PRINTS" id="PR00039">
    <property type="entry name" value="HTHLYSR"/>
</dbReference>
<dbReference type="InterPro" id="IPR005119">
    <property type="entry name" value="LysR_subst-bd"/>
</dbReference>
<dbReference type="Pfam" id="PF00126">
    <property type="entry name" value="HTH_1"/>
    <property type="match status" value="1"/>
</dbReference>
<name>A0A1H8V776_9RHOB</name>
<evidence type="ECO:0000256" key="2">
    <source>
        <dbReference type="ARBA" id="ARBA00023015"/>
    </source>
</evidence>
<feature type="domain" description="HTH lysR-type" evidence="5">
    <location>
        <begin position="7"/>
        <end position="64"/>
    </location>
</feature>
<dbReference type="SUPFAM" id="SSF46785">
    <property type="entry name" value="Winged helix' DNA-binding domain"/>
    <property type="match status" value="1"/>
</dbReference>
<dbReference type="PANTHER" id="PTHR30537">
    <property type="entry name" value="HTH-TYPE TRANSCRIPTIONAL REGULATOR"/>
    <property type="match status" value="1"/>
</dbReference>
<organism evidence="6 7">
    <name type="scientific">Salinihabitans flavidus</name>
    <dbReference type="NCBI Taxonomy" id="569882"/>
    <lineage>
        <taxon>Bacteria</taxon>
        <taxon>Pseudomonadati</taxon>
        <taxon>Pseudomonadota</taxon>
        <taxon>Alphaproteobacteria</taxon>
        <taxon>Rhodobacterales</taxon>
        <taxon>Roseobacteraceae</taxon>
        <taxon>Salinihabitans</taxon>
    </lineage>
</organism>
<dbReference type="OrthoDB" id="7328368at2"/>
<sequence length="297" mass="32236">MDWHRFPPLNALRAFAAVAEAGTTTRAGARLNVSHAAVSQQLRSLETHLGVALVDRSGRSLTLTDDGERLAQVLLSGFGEIDAVIAEITGQEDRRPLQVSLTPTFAANWLMPRLASFRQGHRQVDILLNPTPSVVRLVPGGIDLAIRYGQGHWPGLEAQLLFETTLAVVAAPELVGDRVFDSPSDLAAYPWLQELGTTEASDFLAQYGGEHLRGVGWTEVPGNLMLDGARGGQGIAMTARRFVAPDIAAGRLRLLFEIDLGKGYYLVMRPGVPRPALRQFCAWLSEQARQDVKAGVL</sequence>
<dbReference type="Proteomes" id="UP000198893">
    <property type="component" value="Unassembled WGS sequence"/>
</dbReference>
<dbReference type="GO" id="GO:0006351">
    <property type="term" value="P:DNA-templated transcription"/>
    <property type="evidence" value="ECO:0007669"/>
    <property type="project" value="TreeGrafter"/>
</dbReference>
<dbReference type="STRING" id="569882.SAMN04490248_12538"/>
<dbReference type="InterPro" id="IPR058163">
    <property type="entry name" value="LysR-type_TF_proteobact-type"/>
</dbReference>
<proteinExistence type="inferred from homology"/>
<gene>
    <name evidence="6" type="ORF">SAMN04490248_12538</name>
</gene>
<dbReference type="Pfam" id="PF03466">
    <property type="entry name" value="LysR_substrate"/>
    <property type="match status" value="1"/>
</dbReference>
<protein>
    <submittedName>
        <fullName evidence="6">LysR family transcriptional regulator, glycine cleavage system transcriptional activator</fullName>
    </submittedName>
</protein>
<keyword evidence="7" id="KW-1185">Reference proteome</keyword>